<dbReference type="AlphaFoldDB" id="A0A0R0EIN7"/>
<accession>A0A0R0EIN7</accession>
<reference evidence="7" key="3">
    <citation type="submission" date="2018-07" db="EMBL/GenBank/DDBJ databases">
        <title>WGS assembly of Glycine max.</title>
        <authorList>
            <person name="Schmutz J."/>
            <person name="Cannon S."/>
            <person name="Schlueter J."/>
            <person name="Ma J."/>
            <person name="Mitros T."/>
            <person name="Nelson W."/>
            <person name="Hyten D."/>
            <person name="Song Q."/>
            <person name="Thelen J."/>
            <person name="Cheng J."/>
            <person name="Xu D."/>
            <person name="Hellsten U."/>
            <person name="May G."/>
            <person name="Yu Y."/>
            <person name="Sakurai T."/>
            <person name="Umezawa T."/>
            <person name="Bhattacharyya M."/>
            <person name="Sandhu D."/>
            <person name="Valliyodan B."/>
            <person name="Lindquist E."/>
            <person name="Peto M."/>
            <person name="Grant D."/>
            <person name="Shu S."/>
            <person name="Goodstein D."/>
            <person name="Barry K."/>
            <person name="Futrell-Griggs M."/>
            <person name="Abernathy B."/>
            <person name="Du J."/>
            <person name="Tian Z."/>
            <person name="Zhu L."/>
            <person name="Gill N."/>
            <person name="Joshi T."/>
            <person name="Libault M."/>
            <person name="Sethuraman A."/>
            <person name="Zhang X."/>
            <person name="Shinozaki K."/>
            <person name="Nguyen H."/>
            <person name="Wing R."/>
            <person name="Cregan P."/>
            <person name="Specht J."/>
            <person name="Grimwood J."/>
            <person name="Rokhsar D."/>
            <person name="Stacey G."/>
            <person name="Shoemaker R."/>
            <person name="Jackson S."/>
        </authorList>
    </citation>
    <scope>NUCLEOTIDE SEQUENCE</scope>
    <source>
        <tissue evidence="7">Callus</tissue>
    </source>
</reference>
<dbReference type="Pfam" id="PF05699">
    <property type="entry name" value="Dimer_Tnp_hAT"/>
    <property type="match status" value="1"/>
</dbReference>
<evidence type="ECO:0000256" key="1">
    <source>
        <dbReference type="ARBA" id="ARBA00004123"/>
    </source>
</evidence>
<keyword evidence="2" id="KW-0479">Metal-binding</keyword>
<dbReference type="GO" id="GO:0046983">
    <property type="term" value="F:protein dimerization activity"/>
    <property type="evidence" value="ECO:0007669"/>
    <property type="project" value="InterPro"/>
</dbReference>
<dbReference type="InterPro" id="IPR012337">
    <property type="entry name" value="RNaseH-like_sf"/>
</dbReference>
<dbReference type="Gramene" id="KRG93717">
    <property type="protein sequence ID" value="KRG93717"/>
    <property type="gene ID" value="GLYMA_19G035900"/>
</dbReference>
<dbReference type="EMBL" id="CM000852">
    <property type="protein sequence ID" value="KRG93717.1"/>
    <property type="molecule type" value="Genomic_DNA"/>
</dbReference>
<dbReference type="Proteomes" id="UP000008827">
    <property type="component" value="Chromosome 19"/>
</dbReference>
<evidence type="ECO:0000313" key="7">
    <source>
        <dbReference type="EMBL" id="KRG93717.1"/>
    </source>
</evidence>
<dbReference type="InterPro" id="IPR052035">
    <property type="entry name" value="ZnF_BED_domain_contain"/>
</dbReference>
<evidence type="ECO:0000256" key="5">
    <source>
        <dbReference type="ARBA" id="ARBA00023242"/>
    </source>
</evidence>
<protein>
    <recommendedName>
        <fullName evidence="6">HAT C-terminal dimerisation domain-containing protein</fullName>
    </recommendedName>
</protein>
<dbReference type="PANTHER" id="PTHR46481">
    <property type="entry name" value="ZINC FINGER BED DOMAIN-CONTAINING PROTEIN 4"/>
    <property type="match status" value="1"/>
</dbReference>
<proteinExistence type="predicted"/>
<evidence type="ECO:0000259" key="6">
    <source>
        <dbReference type="Pfam" id="PF05699"/>
    </source>
</evidence>
<dbReference type="InterPro" id="IPR008906">
    <property type="entry name" value="HATC_C_dom"/>
</dbReference>
<gene>
    <name evidence="7" type="ORF">GLYMA_19G035900</name>
</gene>
<comment type="subcellular location">
    <subcellularLocation>
        <location evidence="1">Nucleus</location>
    </subcellularLocation>
</comment>
<evidence type="ECO:0000256" key="2">
    <source>
        <dbReference type="ARBA" id="ARBA00022723"/>
    </source>
</evidence>
<dbReference type="EnsemblPlants" id="KRG93717">
    <property type="protein sequence ID" value="KRG93717"/>
    <property type="gene ID" value="GLYMA_19G035900"/>
</dbReference>
<dbReference type="GO" id="GO:0005634">
    <property type="term" value="C:nucleus"/>
    <property type="evidence" value="ECO:0007669"/>
    <property type="project" value="UniProtKB-SubCell"/>
</dbReference>
<keyword evidence="9" id="KW-1185">Reference proteome</keyword>
<dbReference type="InParanoid" id="A0A0R0EIN7"/>
<evidence type="ECO:0000256" key="3">
    <source>
        <dbReference type="ARBA" id="ARBA00022771"/>
    </source>
</evidence>
<feature type="domain" description="HAT C-terminal dimerisation" evidence="6">
    <location>
        <begin position="203"/>
        <end position="286"/>
    </location>
</feature>
<dbReference type="SUPFAM" id="SSF53098">
    <property type="entry name" value="Ribonuclease H-like"/>
    <property type="match status" value="1"/>
</dbReference>
<sequence>MLNFSHFPPPHSGREMAKVIYCFFGRMGIKQKKISLTLDNASPNDKMQDYLKEKLLLHNNGLVSGGEFFHIQSCAHILNLIVQKGLEVADLAINKIRENIKYVKGLEVGGIHTKMGLRLDVITGWNSNFLMLESALVYRCAFCCLAFDDKSYSSCPTNEEWEIRQKMCDFLRLFFQITELVFGASYATSNLYFMQSQVGKSHLDTYLEEANLSNKYHPNLDVLQYWKDNEARFPDLSLLACDILSIQITIVAFESTFSIGSRVLNKYRTKLLANNMQALICTKNWLVGFDVQGK</sequence>
<name>A0A0R0EIN7_SOYBN</name>
<evidence type="ECO:0000313" key="8">
    <source>
        <dbReference type="EnsemblPlants" id="KRG93717"/>
    </source>
</evidence>
<dbReference type="STRING" id="3847.A0A0R0EIN7"/>
<evidence type="ECO:0000256" key="4">
    <source>
        <dbReference type="ARBA" id="ARBA00022833"/>
    </source>
</evidence>
<evidence type="ECO:0000313" key="9">
    <source>
        <dbReference type="Proteomes" id="UP000008827"/>
    </source>
</evidence>
<reference evidence="7 8" key="1">
    <citation type="journal article" date="2010" name="Nature">
        <title>Genome sequence of the palaeopolyploid soybean.</title>
        <authorList>
            <person name="Schmutz J."/>
            <person name="Cannon S.B."/>
            <person name="Schlueter J."/>
            <person name="Ma J."/>
            <person name="Mitros T."/>
            <person name="Nelson W."/>
            <person name="Hyten D.L."/>
            <person name="Song Q."/>
            <person name="Thelen J.J."/>
            <person name="Cheng J."/>
            <person name="Xu D."/>
            <person name="Hellsten U."/>
            <person name="May G.D."/>
            <person name="Yu Y."/>
            <person name="Sakurai T."/>
            <person name="Umezawa T."/>
            <person name="Bhattacharyya M.K."/>
            <person name="Sandhu D."/>
            <person name="Valliyodan B."/>
            <person name="Lindquist E."/>
            <person name="Peto M."/>
            <person name="Grant D."/>
            <person name="Shu S."/>
            <person name="Goodstein D."/>
            <person name="Barry K."/>
            <person name="Futrell-Griggs M."/>
            <person name="Abernathy B."/>
            <person name="Du J."/>
            <person name="Tian Z."/>
            <person name="Zhu L."/>
            <person name="Gill N."/>
            <person name="Joshi T."/>
            <person name="Libault M."/>
            <person name="Sethuraman A."/>
            <person name="Zhang X.-C."/>
            <person name="Shinozaki K."/>
            <person name="Nguyen H.T."/>
            <person name="Wing R.A."/>
            <person name="Cregan P."/>
            <person name="Specht J."/>
            <person name="Grimwood J."/>
            <person name="Rokhsar D."/>
            <person name="Stacey G."/>
            <person name="Shoemaker R.C."/>
            <person name="Jackson S.A."/>
        </authorList>
    </citation>
    <scope>NUCLEOTIDE SEQUENCE</scope>
    <source>
        <strain evidence="8">cv. Williams 82</strain>
        <tissue evidence="7">Callus</tissue>
    </source>
</reference>
<dbReference type="PANTHER" id="PTHR46481:SF10">
    <property type="entry name" value="ZINC FINGER BED DOMAIN-CONTAINING PROTEIN 39"/>
    <property type="match status" value="1"/>
</dbReference>
<reference evidence="8" key="2">
    <citation type="submission" date="2018-02" db="UniProtKB">
        <authorList>
            <consortium name="EnsemblPlants"/>
        </authorList>
    </citation>
    <scope>IDENTIFICATION</scope>
    <source>
        <strain evidence="8">Williams 82</strain>
    </source>
</reference>
<organism evidence="7">
    <name type="scientific">Glycine max</name>
    <name type="common">Soybean</name>
    <name type="synonym">Glycine hispida</name>
    <dbReference type="NCBI Taxonomy" id="3847"/>
    <lineage>
        <taxon>Eukaryota</taxon>
        <taxon>Viridiplantae</taxon>
        <taxon>Streptophyta</taxon>
        <taxon>Embryophyta</taxon>
        <taxon>Tracheophyta</taxon>
        <taxon>Spermatophyta</taxon>
        <taxon>Magnoliopsida</taxon>
        <taxon>eudicotyledons</taxon>
        <taxon>Gunneridae</taxon>
        <taxon>Pentapetalae</taxon>
        <taxon>rosids</taxon>
        <taxon>fabids</taxon>
        <taxon>Fabales</taxon>
        <taxon>Fabaceae</taxon>
        <taxon>Papilionoideae</taxon>
        <taxon>50 kb inversion clade</taxon>
        <taxon>NPAAA clade</taxon>
        <taxon>indigoferoid/millettioid clade</taxon>
        <taxon>Phaseoleae</taxon>
        <taxon>Glycine</taxon>
        <taxon>Glycine subgen. Soja</taxon>
    </lineage>
</organism>
<keyword evidence="3" id="KW-0863">Zinc-finger</keyword>
<keyword evidence="5" id="KW-0539">Nucleus</keyword>
<dbReference type="GO" id="GO:0008270">
    <property type="term" value="F:zinc ion binding"/>
    <property type="evidence" value="ECO:0007669"/>
    <property type="project" value="UniProtKB-KW"/>
</dbReference>
<keyword evidence="4" id="KW-0862">Zinc</keyword>